<protein>
    <submittedName>
        <fullName evidence="1">Uncharacterized protein</fullName>
    </submittedName>
</protein>
<gene>
    <name evidence="1" type="ORF">EYZ11_007114</name>
</gene>
<evidence type="ECO:0000313" key="1">
    <source>
        <dbReference type="EMBL" id="THC93419.1"/>
    </source>
</evidence>
<comment type="caution">
    <text evidence="1">The sequence shown here is derived from an EMBL/GenBank/DDBJ whole genome shotgun (WGS) entry which is preliminary data.</text>
</comment>
<reference evidence="1 2" key="1">
    <citation type="submission" date="2019-03" db="EMBL/GenBank/DDBJ databases">
        <title>The genome sequence of a newly discovered highly antifungal drug resistant Aspergillus species, Aspergillus tanneri NIH 1004.</title>
        <authorList>
            <person name="Mounaud S."/>
            <person name="Singh I."/>
            <person name="Joardar V."/>
            <person name="Pakala S."/>
            <person name="Pakala S."/>
            <person name="Venepally P."/>
            <person name="Hoover J."/>
            <person name="Nierman W."/>
            <person name="Chung J."/>
            <person name="Losada L."/>
        </authorList>
    </citation>
    <scope>NUCLEOTIDE SEQUENCE [LARGE SCALE GENOMIC DNA]</scope>
    <source>
        <strain evidence="1 2">NIH1004</strain>
    </source>
</reference>
<dbReference type="Proteomes" id="UP000308092">
    <property type="component" value="Unassembled WGS sequence"/>
</dbReference>
<organism evidence="1 2">
    <name type="scientific">Aspergillus tanneri</name>
    <dbReference type="NCBI Taxonomy" id="1220188"/>
    <lineage>
        <taxon>Eukaryota</taxon>
        <taxon>Fungi</taxon>
        <taxon>Dikarya</taxon>
        <taxon>Ascomycota</taxon>
        <taxon>Pezizomycotina</taxon>
        <taxon>Eurotiomycetes</taxon>
        <taxon>Eurotiomycetidae</taxon>
        <taxon>Eurotiales</taxon>
        <taxon>Aspergillaceae</taxon>
        <taxon>Aspergillus</taxon>
        <taxon>Aspergillus subgen. Circumdati</taxon>
    </lineage>
</organism>
<dbReference type="EMBL" id="SOSA01000266">
    <property type="protein sequence ID" value="THC93419.1"/>
    <property type="molecule type" value="Genomic_DNA"/>
</dbReference>
<accession>A0A4S3JDT6</accession>
<evidence type="ECO:0000313" key="2">
    <source>
        <dbReference type="Proteomes" id="UP000308092"/>
    </source>
</evidence>
<sequence>MARIWLEVTPTPYV</sequence>
<proteinExistence type="predicted"/>
<dbReference type="VEuPathDB" id="FungiDB:EYZ11_007114"/>
<keyword evidence="2" id="KW-1185">Reference proteome</keyword>
<name>A0A4S3JDT6_9EURO</name>